<dbReference type="RefSeq" id="WP_303679980.1">
    <property type="nucleotide sequence ID" value="NZ_MNTG01000030.1"/>
</dbReference>
<accession>A0A1Q6R5C8</accession>
<proteinExistence type="predicted"/>
<sequence length="68" mass="7885">MLIKIGETQWIKAKKINAVKVHQRGIKKQWDVCVCTDREKCVYGTYDTKDEALRILDYLAATINSKNK</sequence>
<dbReference type="EMBL" id="MNTG01000030">
    <property type="protein sequence ID" value="OLA37500.1"/>
    <property type="molecule type" value="Genomic_DNA"/>
</dbReference>
<dbReference type="STRING" id="626940.BHW43_06645"/>
<dbReference type="Proteomes" id="UP000186777">
    <property type="component" value="Unassembled WGS sequence"/>
</dbReference>
<organism evidence="1 2">
    <name type="scientific">Phascolarctobacterium succinatutens</name>
    <dbReference type="NCBI Taxonomy" id="626940"/>
    <lineage>
        <taxon>Bacteria</taxon>
        <taxon>Bacillati</taxon>
        <taxon>Bacillota</taxon>
        <taxon>Negativicutes</taxon>
        <taxon>Acidaminococcales</taxon>
        <taxon>Acidaminococcaceae</taxon>
        <taxon>Phascolarctobacterium</taxon>
    </lineage>
</organism>
<dbReference type="AlphaFoldDB" id="A0A1Q6R5C8"/>
<name>A0A1Q6R5C8_9FIRM</name>
<evidence type="ECO:0000313" key="1">
    <source>
        <dbReference type="EMBL" id="OLA37500.1"/>
    </source>
</evidence>
<gene>
    <name evidence="1" type="ORF">BHW43_06645</name>
</gene>
<protein>
    <submittedName>
        <fullName evidence="1">Uncharacterized protein</fullName>
    </submittedName>
</protein>
<comment type="caution">
    <text evidence="1">The sequence shown here is derived from an EMBL/GenBank/DDBJ whole genome shotgun (WGS) entry which is preliminary data.</text>
</comment>
<evidence type="ECO:0000313" key="2">
    <source>
        <dbReference type="Proteomes" id="UP000186777"/>
    </source>
</evidence>
<reference evidence="1 2" key="1">
    <citation type="journal article" date="2016" name="Nat. Biotechnol.">
        <title>Measurement of bacterial replication rates in microbial communities.</title>
        <authorList>
            <person name="Brown C.T."/>
            <person name="Olm M.R."/>
            <person name="Thomas B.C."/>
            <person name="Banfield J.F."/>
        </authorList>
    </citation>
    <scope>NUCLEOTIDE SEQUENCE [LARGE SCALE GENOMIC DNA]</scope>
    <source>
        <strain evidence="1">46_33</strain>
    </source>
</reference>